<dbReference type="InterPro" id="IPR005471">
    <property type="entry name" value="Tscrpt_reg_IclR_N"/>
</dbReference>
<dbReference type="GO" id="GO:0003677">
    <property type="term" value="F:DNA binding"/>
    <property type="evidence" value="ECO:0007669"/>
    <property type="project" value="UniProtKB-KW"/>
</dbReference>
<dbReference type="InterPro" id="IPR036388">
    <property type="entry name" value="WH-like_DNA-bd_sf"/>
</dbReference>
<dbReference type="PANTHER" id="PTHR30136">
    <property type="entry name" value="HELIX-TURN-HELIX TRANSCRIPTIONAL REGULATOR, ICLR FAMILY"/>
    <property type="match status" value="1"/>
</dbReference>
<dbReference type="AlphaFoldDB" id="A0A4R9BMH2"/>
<dbReference type="Gene3D" id="1.10.10.10">
    <property type="entry name" value="Winged helix-like DNA-binding domain superfamily/Winged helix DNA-binding domain"/>
    <property type="match status" value="1"/>
</dbReference>
<dbReference type="RefSeq" id="WP_134641465.1">
    <property type="nucleotide sequence ID" value="NZ_SOHM01000031.1"/>
</dbReference>
<dbReference type="InterPro" id="IPR050707">
    <property type="entry name" value="HTH_MetabolicPath_Reg"/>
</dbReference>
<feature type="domain" description="IclR-ED" evidence="5">
    <location>
        <begin position="85"/>
        <end position="264"/>
    </location>
</feature>
<dbReference type="SUPFAM" id="SSF46785">
    <property type="entry name" value="Winged helix' DNA-binding domain"/>
    <property type="match status" value="1"/>
</dbReference>
<dbReference type="InterPro" id="IPR014757">
    <property type="entry name" value="Tscrpt_reg_IclR_C"/>
</dbReference>
<dbReference type="SMART" id="SM00346">
    <property type="entry name" value="HTH_ICLR"/>
    <property type="match status" value="1"/>
</dbReference>
<evidence type="ECO:0000256" key="1">
    <source>
        <dbReference type="ARBA" id="ARBA00023015"/>
    </source>
</evidence>
<evidence type="ECO:0000313" key="6">
    <source>
        <dbReference type="EMBL" id="TFD86984.1"/>
    </source>
</evidence>
<dbReference type="PROSITE" id="PS51077">
    <property type="entry name" value="HTH_ICLR"/>
    <property type="match status" value="1"/>
</dbReference>
<dbReference type="InterPro" id="IPR036390">
    <property type="entry name" value="WH_DNA-bd_sf"/>
</dbReference>
<feature type="domain" description="HTH iclR-type" evidence="4">
    <location>
        <begin position="21"/>
        <end position="84"/>
    </location>
</feature>
<evidence type="ECO:0000259" key="4">
    <source>
        <dbReference type="PROSITE" id="PS51077"/>
    </source>
</evidence>
<keyword evidence="3" id="KW-0804">Transcription</keyword>
<dbReference type="EMBL" id="SOHM01000031">
    <property type="protein sequence ID" value="TFD86984.1"/>
    <property type="molecule type" value="Genomic_DNA"/>
</dbReference>
<name>A0A4R9BMH2_9MICO</name>
<keyword evidence="2" id="KW-0238">DNA-binding</keyword>
<comment type="caution">
    <text evidence="6">The sequence shown here is derived from an EMBL/GenBank/DDBJ whole genome shotgun (WGS) entry which is preliminary data.</text>
</comment>
<dbReference type="SUPFAM" id="SSF55781">
    <property type="entry name" value="GAF domain-like"/>
    <property type="match status" value="1"/>
</dbReference>
<protein>
    <submittedName>
        <fullName evidence="6">IclR family transcriptional regulator</fullName>
    </submittedName>
</protein>
<evidence type="ECO:0000313" key="7">
    <source>
        <dbReference type="Proteomes" id="UP000298468"/>
    </source>
</evidence>
<dbReference type="Proteomes" id="UP000298468">
    <property type="component" value="Unassembled WGS sequence"/>
</dbReference>
<dbReference type="Gene3D" id="3.30.450.40">
    <property type="match status" value="1"/>
</dbReference>
<organism evidence="6 7">
    <name type="scientific">Cryobacterium lactosi</name>
    <dbReference type="NCBI Taxonomy" id="1259202"/>
    <lineage>
        <taxon>Bacteria</taxon>
        <taxon>Bacillati</taxon>
        <taxon>Actinomycetota</taxon>
        <taxon>Actinomycetes</taxon>
        <taxon>Micrococcales</taxon>
        <taxon>Microbacteriaceae</taxon>
        <taxon>Cryobacterium</taxon>
    </lineage>
</organism>
<reference evidence="6 7" key="1">
    <citation type="submission" date="2019-03" db="EMBL/GenBank/DDBJ databases">
        <title>Genomics of glacier-inhabiting Cryobacterium strains.</title>
        <authorList>
            <person name="Liu Q."/>
            <person name="Xin Y.-H."/>
        </authorList>
    </citation>
    <scope>NUCLEOTIDE SEQUENCE [LARGE SCALE GENOMIC DNA]</scope>
    <source>
        <strain evidence="6 7">Sr59</strain>
    </source>
</reference>
<dbReference type="Pfam" id="PF01614">
    <property type="entry name" value="IclR_C"/>
    <property type="match status" value="1"/>
</dbReference>
<evidence type="ECO:0000256" key="2">
    <source>
        <dbReference type="ARBA" id="ARBA00023125"/>
    </source>
</evidence>
<sequence>MAGKPARRATGGAALPPEDARTLPARLFAILDAFTRPAPAVSLSLTAISERSGIPLSTTHRLVGEWVTWGGLTRQADGRYTLGLRLWELGMQTPTTRTLRTIALPYLEDLYEATREHVHLAILDGHDALYLEKLSGHRPVHVISRVGGRLPLHSTGVGLVLLAHAPNDVIHEYLSQALQRFLPGTITEPEELRRRLAGIRTLGIAVMSEEMTAGSSSIAAPIRDRTGMVVAAVSVVTRTTAGVEHDHEQAVQAAAQGISRALGYRRAVAARG</sequence>
<keyword evidence="7" id="KW-1185">Reference proteome</keyword>
<dbReference type="PROSITE" id="PS51078">
    <property type="entry name" value="ICLR_ED"/>
    <property type="match status" value="1"/>
</dbReference>
<dbReference type="GO" id="GO:0003700">
    <property type="term" value="F:DNA-binding transcription factor activity"/>
    <property type="evidence" value="ECO:0007669"/>
    <property type="project" value="TreeGrafter"/>
</dbReference>
<accession>A0A4R9BMH2</accession>
<dbReference type="Pfam" id="PF09339">
    <property type="entry name" value="HTH_IclR"/>
    <property type="match status" value="1"/>
</dbReference>
<dbReference type="PANTHER" id="PTHR30136:SF24">
    <property type="entry name" value="HTH-TYPE TRANSCRIPTIONAL REPRESSOR ALLR"/>
    <property type="match status" value="1"/>
</dbReference>
<gene>
    <name evidence="6" type="ORF">E3T61_14025</name>
</gene>
<dbReference type="InterPro" id="IPR029016">
    <property type="entry name" value="GAF-like_dom_sf"/>
</dbReference>
<dbReference type="GO" id="GO:0045892">
    <property type="term" value="P:negative regulation of DNA-templated transcription"/>
    <property type="evidence" value="ECO:0007669"/>
    <property type="project" value="TreeGrafter"/>
</dbReference>
<evidence type="ECO:0000256" key="3">
    <source>
        <dbReference type="ARBA" id="ARBA00023163"/>
    </source>
</evidence>
<evidence type="ECO:0000259" key="5">
    <source>
        <dbReference type="PROSITE" id="PS51078"/>
    </source>
</evidence>
<keyword evidence="1" id="KW-0805">Transcription regulation</keyword>
<dbReference type="OrthoDB" id="4068713at2"/>
<proteinExistence type="predicted"/>